<sequence length="350" mass="37556">MLRFRFLTVVAVLLLGLAAPASAAEPAALLSPEGKYPLGLRTLHLTDTSRADPWVPSERRELMVSLWYPAFPIGERAQYLTAAESAATVKGLGLDLPADAVQRVGVHARKDAPALPSAGRGWPLVLLSPGAGNSRTTLTTLAENLAANGFVVAAVDHAYEAYNVEFPGGRLVQCIACQAPGEPWPAAMENRAKDISFVVDTVLGQRSPRIDRARVGMAGHSAGGGATAFTMAADRRVKAGVSLDGPLSRPVALDRPFALLTSPIGEQQFGAGWDAGWPTLTGWKERRHLPRTGHSSSTDNGYLTVLLNQKDKVPPATWRRQYGSGDATASLEFFRDYLTAFFQARLSRMN</sequence>
<accession>A0A7W3ZFI1</accession>
<dbReference type="GO" id="GO:0003847">
    <property type="term" value="F:1-alkyl-2-acetylglycerophosphocholine esterase activity"/>
    <property type="evidence" value="ECO:0007669"/>
    <property type="project" value="TreeGrafter"/>
</dbReference>
<evidence type="ECO:0000313" key="6">
    <source>
        <dbReference type="Proteomes" id="UP000526734"/>
    </source>
</evidence>
<dbReference type="SUPFAM" id="SSF53474">
    <property type="entry name" value="alpha/beta-Hydrolases"/>
    <property type="match status" value="1"/>
</dbReference>
<dbReference type="EMBL" id="JACGZW010000017">
    <property type="protein sequence ID" value="MBB1159117.1"/>
    <property type="molecule type" value="Genomic_DNA"/>
</dbReference>
<dbReference type="InterPro" id="IPR029058">
    <property type="entry name" value="AB_hydrolase_fold"/>
</dbReference>
<reference evidence="5 6" key="1">
    <citation type="submission" date="2020-08" db="EMBL/GenBank/DDBJ databases">
        <title>Amycolatopsis sp. nov. DR6-1 isolated from Dendrobium heterocarpum.</title>
        <authorList>
            <person name="Tedsree N."/>
            <person name="Kuncharoen N."/>
            <person name="Likhitwitayawuid K."/>
            <person name="Tanasupawat S."/>
        </authorList>
    </citation>
    <scope>NUCLEOTIDE SEQUENCE [LARGE SCALE GENOMIC DNA]</scope>
    <source>
        <strain evidence="5 6">DR6-1</strain>
    </source>
</reference>
<dbReference type="RefSeq" id="WP_182895814.1">
    <property type="nucleotide sequence ID" value="NZ_JACGZW010000017.1"/>
</dbReference>
<keyword evidence="2" id="KW-0442">Lipid degradation</keyword>
<dbReference type="Proteomes" id="UP000526734">
    <property type="component" value="Unassembled WGS sequence"/>
</dbReference>
<organism evidence="5 6">
    <name type="scientific">Amycolatopsis dendrobii</name>
    <dbReference type="NCBI Taxonomy" id="2760662"/>
    <lineage>
        <taxon>Bacteria</taxon>
        <taxon>Bacillati</taxon>
        <taxon>Actinomycetota</taxon>
        <taxon>Actinomycetes</taxon>
        <taxon>Pseudonocardiales</taxon>
        <taxon>Pseudonocardiaceae</taxon>
        <taxon>Amycolatopsis</taxon>
    </lineage>
</organism>
<feature type="chain" id="PRO_5030769067" evidence="4">
    <location>
        <begin position="24"/>
        <end position="350"/>
    </location>
</feature>
<evidence type="ECO:0000313" key="5">
    <source>
        <dbReference type="EMBL" id="MBB1159117.1"/>
    </source>
</evidence>
<keyword evidence="6" id="KW-1185">Reference proteome</keyword>
<protein>
    <submittedName>
        <fullName evidence="5">Acetylhydrolase</fullName>
    </submittedName>
</protein>
<dbReference type="PANTHER" id="PTHR10272">
    <property type="entry name" value="PLATELET-ACTIVATING FACTOR ACETYLHYDROLASE"/>
    <property type="match status" value="1"/>
</dbReference>
<comment type="caution">
    <text evidence="5">The sequence shown here is derived from an EMBL/GenBank/DDBJ whole genome shotgun (WGS) entry which is preliminary data.</text>
</comment>
<dbReference type="GO" id="GO:0016042">
    <property type="term" value="P:lipid catabolic process"/>
    <property type="evidence" value="ECO:0007669"/>
    <property type="project" value="UniProtKB-KW"/>
</dbReference>
<keyword evidence="3" id="KW-0443">Lipid metabolism</keyword>
<dbReference type="Pfam" id="PF03403">
    <property type="entry name" value="PAF-AH_p_II"/>
    <property type="match status" value="1"/>
</dbReference>
<evidence type="ECO:0000256" key="3">
    <source>
        <dbReference type="ARBA" id="ARBA00023098"/>
    </source>
</evidence>
<evidence type="ECO:0000256" key="4">
    <source>
        <dbReference type="SAM" id="SignalP"/>
    </source>
</evidence>
<proteinExistence type="predicted"/>
<feature type="signal peptide" evidence="4">
    <location>
        <begin position="1"/>
        <end position="23"/>
    </location>
</feature>
<name>A0A7W3ZFI1_9PSEU</name>
<evidence type="ECO:0000256" key="2">
    <source>
        <dbReference type="ARBA" id="ARBA00022963"/>
    </source>
</evidence>
<evidence type="ECO:0000256" key="1">
    <source>
        <dbReference type="ARBA" id="ARBA00022801"/>
    </source>
</evidence>
<dbReference type="Gene3D" id="3.40.50.1820">
    <property type="entry name" value="alpha/beta hydrolase"/>
    <property type="match status" value="1"/>
</dbReference>
<keyword evidence="4" id="KW-0732">Signal</keyword>
<keyword evidence="1 5" id="KW-0378">Hydrolase</keyword>
<gene>
    <name evidence="5" type="ORF">H4281_38740</name>
</gene>
<dbReference type="AlphaFoldDB" id="A0A7W3ZFI1"/>
<dbReference type="PANTHER" id="PTHR10272:SF0">
    <property type="entry name" value="PLATELET-ACTIVATING FACTOR ACETYLHYDROLASE"/>
    <property type="match status" value="1"/>
</dbReference>